<feature type="transmembrane region" description="Helical" evidence="6">
    <location>
        <begin position="196"/>
        <end position="219"/>
    </location>
</feature>
<dbReference type="InterPro" id="IPR036259">
    <property type="entry name" value="MFS_trans_sf"/>
</dbReference>
<dbReference type="GO" id="GO:0005886">
    <property type="term" value="C:plasma membrane"/>
    <property type="evidence" value="ECO:0007669"/>
    <property type="project" value="TreeGrafter"/>
</dbReference>
<name>S3BSE1_OPHP1</name>
<feature type="transmembrane region" description="Helical" evidence="6">
    <location>
        <begin position="171"/>
        <end position="190"/>
    </location>
</feature>
<dbReference type="InterPro" id="IPR010573">
    <property type="entry name" value="MFS_Str1/Tri12-like"/>
</dbReference>
<feature type="transmembrane region" description="Helical" evidence="6">
    <location>
        <begin position="80"/>
        <end position="98"/>
    </location>
</feature>
<proteinExistence type="predicted"/>
<evidence type="ECO:0000256" key="5">
    <source>
        <dbReference type="ARBA" id="ARBA00023136"/>
    </source>
</evidence>
<feature type="transmembrane region" description="Helical" evidence="6">
    <location>
        <begin position="281"/>
        <end position="305"/>
    </location>
</feature>
<dbReference type="PANTHER" id="PTHR23501">
    <property type="entry name" value="MAJOR FACILITATOR SUPERFAMILY"/>
    <property type="match status" value="1"/>
</dbReference>
<dbReference type="AlphaFoldDB" id="S3BSE1"/>
<protein>
    <submittedName>
        <fullName evidence="8">Trichothecene efflux pump</fullName>
    </submittedName>
</protein>
<reference evidence="8 9" key="1">
    <citation type="journal article" date="2013" name="BMC Genomics">
        <title>The genome and transcriptome of the pine saprophyte Ophiostoma piceae, and a comparison with the bark beetle-associated pine pathogen Grosmannia clavigera.</title>
        <authorList>
            <person name="Haridas S."/>
            <person name="Wang Y."/>
            <person name="Lim L."/>
            <person name="Massoumi Alamouti S."/>
            <person name="Jackman S."/>
            <person name="Docking R."/>
            <person name="Robertson G."/>
            <person name="Birol I."/>
            <person name="Bohlmann J."/>
            <person name="Breuil C."/>
        </authorList>
    </citation>
    <scope>NUCLEOTIDE SEQUENCE [LARGE SCALE GENOMIC DNA]</scope>
    <source>
        <strain evidence="8 9">UAMH 11346</strain>
    </source>
</reference>
<evidence type="ECO:0000256" key="6">
    <source>
        <dbReference type="SAM" id="Phobius"/>
    </source>
</evidence>
<keyword evidence="5 6" id="KW-0472">Membrane</keyword>
<dbReference type="SUPFAM" id="SSF103473">
    <property type="entry name" value="MFS general substrate transporter"/>
    <property type="match status" value="1"/>
</dbReference>
<evidence type="ECO:0000256" key="4">
    <source>
        <dbReference type="ARBA" id="ARBA00022989"/>
    </source>
</evidence>
<dbReference type="VEuPathDB" id="FungiDB:F503_07660"/>
<organism evidence="8 9">
    <name type="scientific">Ophiostoma piceae (strain UAMH 11346)</name>
    <name type="common">Sap stain fungus</name>
    <dbReference type="NCBI Taxonomy" id="1262450"/>
    <lineage>
        <taxon>Eukaryota</taxon>
        <taxon>Fungi</taxon>
        <taxon>Dikarya</taxon>
        <taxon>Ascomycota</taxon>
        <taxon>Pezizomycotina</taxon>
        <taxon>Sordariomycetes</taxon>
        <taxon>Sordariomycetidae</taxon>
        <taxon>Ophiostomatales</taxon>
        <taxon>Ophiostomataceae</taxon>
        <taxon>Ophiostoma</taxon>
    </lineage>
</organism>
<evidence type="ECO:0000256" key="2">
    <source>
        <dbReference type="ARBA" id="ARBA00022448"/>
    </source>
</evidence>
<dbReference type="OrthoDB" id="4161376at2759"/>
<dbReference type="Proteomes" id="UP000016923">
    <property type="component" value="Unassembled WGS sequence"/>
</dbReference>
<gene>
    <name evidence="8" type="ORF">F503_07660</name>
</gene>
<keyword evidence="2" id="KW-0813">Transport</keyword>
<dbReference type="OMA" id="FFANWLP"/>
<dbReference type="HOGENOM" id="CLU_000960_25_2_1"/>
<accession>S3BSE1</accession>
<dbReference type="GO" id="GO:0022857">
    <property type="term" value="F:transmembrane transporter activity"/>
    <property type="evidence" value="ECO:0007669"/>
    <property type="project" value="InterPro"/>
</dbReference>
<dbReference type="PROSITE" id="PS50850">
    <property type="entry name" value="MFS"/>
    <property type="match status" value="1"/>
</dbReference>
<dbReference type="EMBL" id="KE148168">
    <property type="protein sequence ID" value="EPE03357.1"/>
    <property type="molecule type" value="Genomic_DNA"/>
</dbReference>
<keyword evidence="3 6" id="KW-0812">Transmembrane</keyword>
<dbReference type="InterPro" id="IPR020846">
    <property type="entry name" value="MFS_dom"/>
</dbReference>
<keyword evidence="4 6" id="KW-1133">Transmembrane helix</keyword>
<evidence type="ECO:0000256" key="3">
    <source>
        <dbReference type="ARBA" id="ARBA00022692"/>
    </source>
</evidence>
<keyword evidence="9" id="KW-1185">Reference proteome</keyword>
<evidence type="ECO:0000313" key="8">
    <source>
        <dbReference type="EMBL" id="EPE03357.1"/>
    </source>
</evidence>
<comment type="subcellular location">
    <subcellularLocation>
        <location evidence="1">Membrane</location>
        <topology evidence="1">Multi-pass membrane protein</topology>
    </subcellularLocation>
</comment>
<dbReference type="PANTHER" id="PTHR23501:SF109">
    <property type="entry name" value="MAJOR FACILITATOR SUPERFAMILY (MFS) PROFILE DOMAIN-CONTAINING PROTEIN-RELATED"/>
    <property type="match status" value="1"/>
</dbReference>
<feature type="transmembrane region" description="Helical" evidence="6">
    <location>
        <begin position="110"/>
        <end position="135"/>
    </location>
</feature>
<dbReference type="eggNOG" id="KOG0254">
    <property type="taxonomic scope" value="Eukaryota"/>
</dbReference>
<feature type="transmembrane region" description="Helical" evidence="6">
    <location>
        <begin position="240"/>
        <end position="261"/>
    </location>
</feature>
<feature type="domain" description="Major facilitator superfamily (MFS) profile" evidence="7">
    <location>
        <begin position="45"/>
        <end position="490"/>
    </location>
</feature>
<dbReference type="Gene3D" id="1.20.1250.20">
    <property type="entry name" value="MFS general substrate transporter like domains"/>
    <property type="match status" value="1"/>
</dbReference>
<evidence type="ECO:0000256" key="1">
    <source>
        <dbReference type="ARBA" id="ARBA00004141"/>
    </source>
</evidence>
<feature type="transmembrane region" description="Helical" evidence="6">
    <location>
        <begin position="46"/>
        <end position="68"/>
    </location>
</feature>
<dbReference type="Pfam" id="PF06609">
    <property type="entry name" value="TRI12"/>
    <property type="match status" value="2"/>
</dbReference>
<evidence type="ECO:0000313" key="9">
    <source>
        <dbReference type="Proteomes" id="UP000016923"/>
    </source>
</evidence>
<evidence type="ECO:0000259" key="7">
    <source>
        <dbReference type="PROSITE" id="PS50850"/>
    </source>
</evidence>
<sequence length="580" mass="62597">MEADALSEKNTAAPAAQTPLDEAVGTVDKYGVPPGYYTSFRFLGSMLAVGLGFGAGVGGYSLVAPILSYINADIGPDDNINWVALSYTLTSAVGLLLFGRLSDLFARRWFFIGGSVVALVGSIVCATANSINMLIGGETLLGFAAASQLSYGFTLGELLPIKYRYLGVSYCYLFVIPFSALGPAVAYALILKTAAGWRWCYYLMIILNAICTACWFFCYHPHTFYMKNGAKSVVQRLREIDYIGLFLFTGGLLLFLVYGNVTKPMKPVHLFRERGYASSVVMVSVSASVYYAFAIIWPSMVSALFSEGHSTMWVGWASCTTNAGFTLGEISGCDRVIGLLFVGTLFVGWYESNSFTLTTILVHDQAEIGTAAGLGGSARSNISTVCSVIYTVILDNRLAHTVANRVPKAVIAAGLPESSVVDFITALSDGTAAAYATVQGLTPAILGVGKSAYKVANTEAYKTVSLTTLAFSGLAIIASLFVGRVEERMTNEVSTMLLSKNRTTALRRIRHPRRLCERQHSLCRRGGLYPIHVFYVFNIASKLGDIYIQTRDRDATVLSSAITTWFVGVQKGIAELLPSC</sequence>